<evidence type="ECO:0008006" key="3">
    <source>
        <dbReference type="Google" id="ProtNLM"/>
    </source>
</evidence>
<sequence length="177" mass="18802">MVGADREAKGLRRRVWRAAVTIAAALFGAGAPLLGGASAQTPDNAAAWRVECTGDGKVLDCRAVQQLFNRETRQLVLSILVRQPRDAKAAVMMIQVPLGISLTDPMQIKVDAGQPERQAVQTCTAAGCFVGLSVPDRLLAAMRTGTELKLSFVDGSKKAIDLTVPLLGFGLAFDKVK</sequence>
<evidence type="ECO:0000313" key="1">
    <source>
        <dbReference type="EMBL" id="RAI43464.1"/>
    </source>
</evidence>
<organism evidence="1 2">
    <name type="scientific">Rhodoplanes roseus</name>
    <dbReference type="NCBI Taxonomy" id="29409"/>
    <lineage>
        <taxon>Bacteria</taxon>
        <taxon>Pseudomonadati</taxon>
        <taxon>Pseudomonadota</taxon>
        <taxon>Alphaproteobacteria</taxon>
        <taxon>Hyphomicrobiales</taxon>
        <taxon>Nitrobacteraceae</taxon>
        <taxon>Rhodoplanes</taxon>
    </lineage>
</organism>
<dbReference type="OrthoDB" id="7565159at2"/>
<protein>
    <recommendedName>
        <fullName evidence="3">Invasion-associated locus B family protein</fullName>
    </recommendedName>
</protein>
<reference evidence="1 2" key="1">
    <citation type="submission" date="2017-07" db="EMBL/GenBank/DDBJ databases">
        <title>Draft Genome Sequences of Select Purple Nonsulfur Bacteria.</title>
        <authorList>
            <person name="Lasarre B."/>
            <person name="Mckinlay J.B."/>
        </authorList>
    </citation>
    <scope>NUCLEOTIDE SEQUENCE [LARGE SCALE GENOMIC DNA]</scope>
    <source>
        <strain evidence="1 2">DSM 5909</strain>
    </source>
</reference>
<evidence type="ECO:0000313" key="2">
    <source>
        <dbReference type="Proteomes" id="UP000249130"/>
    </source>
</evidence>
<gene>
    <name evidence="1" type="ORF">CH341_14130</name>
</gene>
<dbReference type="Gene3D" id="2.60.40.1880">
    <property type="entry name" value="Invasion associated locus B (IalB) protein"/>
    <property type="match status" value="1"/>
</dbReference>
<proteinExistence type="predicted"/>
<dbReference type="Proteomes" id="UP000249130">
    <property type="component" value="Unassembled WGS sequence"/>
</dbReference>
<dbReference type="Pfam" id="PF06776">
    <property type="entry name" value="IalB"/>
    <property type="match status" value="1"/>
</dbReference>
<name>A0A327KZH3_9BRAD</name>
<dbReference type="InterPro" id="IPR038696">
    <property type="entry name" value="IalB_sf"/>
</dbReference>
<accession>A0A327KZH3</accession>
<dbReference type="InterPro" id="IPR010642">
    <property type="entry name" value="Invasion_prot_B"/>
</dbReference>
<dbReference type="EMBL" id="NPEX01000087">
    <property type="protein sequence ID" value="RAI43464.1"/>
    <property type="molecule type" value="Genomic_DNA"/>
</dbReference>
<dbReference type="AlphaFoldDB" id="A0A327KZH3"/>
<comment type="caution">
    <text evidence="1">The sequence shown here is derived from an EMBL/GenBank/DDBJ whole genome shotgun (WGS) entry which is preliminary data.</text>
</comment>
<keyword evidence="2" id="KW-1185">Reference proteome</keyword>